<reference evidence="2" key="1">
    <citation type="submission" date="2002-05" db="EMBL/GenBank/DDBJ databases">
        <title>The genome sequence of Chlamydia pneumoniae TW183 and comparison with other Chlamydia strains based on whole genome sequence analysis.</title>
        <authorList>
            <person name="Geng M.M."/>
            <person name="Schuhmacher A."/>
            <person name="Muehldorfer I."/>
            <person name="Bensch K.W."/>
            <person name="Schaefer K.P."/>
            <person name="Schneider S."/>
            <person name="Pohl T."/>
            <person name="Essig A."/>
            <person name="Marre R."/>
            <person name="Melchers K."/>
        </authorList>
    </citation>
    <scope>NUCLEOTIDE SEQUENCE [LARGE SCALE GENOMIC DNA]</scope>
    <source>
        <strain evidence="2">TW-183</strain>
    </source>
</reference>
<evidence type="ECO:0008006" key="4">
    <source>
        <dbReference type="Google" id="ProtNLM"/>
    </source>
</evidence>
<keyword evidence="1" id="KW-1133">Transmembrane helix</keyword>
<evidence type="ECO:0000313" key="2">
    <source>
        <dbReference type="EMBL" id="AAP98155.1"/>
    </source>
</evidence>
<keyword evidence="1" id="KW-0812">Transmembrane</keyword>
<accession>A0ABN3YPL9</accession>
<dbReference type="EMBL" id="AE009440">
    <property type="protein sequence ID" value="AAP98155.1"/>
    <property type="molecule type" value="Genomic_DNA"/>
</dbReference>
<protein>
    <recommendedName>
        <fullName evidence="4">Inner membrane protein</fullName>
    </recommendedName>
</protein>
<gene>
    <name evidence="2" type="ordered locus">CpB0222</name>
</gene>
<sequence>MGIFCFKKINLFKTFILMNNNVYLFCFLIFLSKKVFFESYEDFANVASSWPKSLRALVQGRYFVDSELKETPYRIHDFKKTPIHHRLYRSLPIISTIGGIIRLIEAHSGPIHPRDKMKYRFEVLQAVIEILGLGVLILVFDIIGCFLAFLVAIILSLLLYCNSTFTCVQNLSFTERMLEGIGEAVNFLA</sequence>
<evidence type="ECO:0000256" key="1">
    <source>
        <dbReference type="SAM" id="Phobius"/>
    </source>
</evidence>
<dbReference type="Proteomes" id="UP000000424">
    <property type="component" value="Chromosome"/>
</dbReference>
<organism evidence="2 3">
    <name type="scientific">Chlamydia pneumoniae</name>
    <name type="common">Chlamydophila pneumoniae</name>
    <dbReference type="NCBI Taxonomy" id="83558"/>
    <lineage>
        <taxon>Bacteria</taxon>
        <taxon>Pseudomonadati</taxon>
        <taxon>Chlamydiota</taxon>
        <taxon>Chlamydiia</taxon>
        <taxon>Chlamydiales</taxon>
        <taxon>Chlamydiaceae</taxon>
        <taxon>Chlamydia/Chlamydophila group</taxon>
        <taxon>Chlamydia</taxon>
    </lineage>
</organism>
<name>A0ABN3YPL9_CHLPN</name>
<keyword evidence="1" id="KW-0472">Membrane</keyword>
<feature type="transmembrane region" description="Helical" evidence="1">
    <location>
        <begin position="12"/>
        <end position="31"/>
    </location>
</feature>
<evidence type="ECO:0000313" key="3">
    <source>
        <dbReference type="Proteomes" id="UP000000424"/>
    </source>
</evidence>
<proteinExistence type="predicted"/>
<keyword evidence="3" id="KW-1185">Reference proteome</keyword>
<feature type="transmembrane region" description="Helical" evidence="1">
    <location>
        <begin position="126"/>
        <end position="159"/>
    </location>
</feature>